<organism evidence="1 2">
    <name type="scientific">Serratia quinivorans</name>
    <dbReference type="NCBI Taxonomy" id="137545"/>
    <lineage>
        <taxon>Bacteria</taxon>
        <taxon>Pseudomonadati</taxon>
        <taxon>Pseudomonadota</taxon>
        <taxon>Gammaproteobacteria</taxon>
        <taxon>Enterobacterales</taxon>
        <taxon>Yersiniaceae</taxon>
        <taxon>Serratia</taxon>
    </lineage>
</organism>
<name>A0A379YTX5_9GAMM</name>
<protein>
    <submittedName>
        <fullName evidence="1">Uncharacterized protein</fullName>
    </submittedName>
</protein>
<dbReference type="AlphaFoldDB" id="A0A379YTX5"/>
<gene>
    <name evidence="1" type="ORF">NCTC11544_01111</name>
</gene>
<dbReference type="RefSeq" id="WP_207213185.1">
    <property type="nucleotide sequence ID" value="NZ_CAMKUF010000002.1"/>
</dbReference>
<dbReference type="EMBL" id="UGYN01000002">
    <property type="protein sequence ID" value="SUI50216.1"/>
    <property type="molecule type" value="Genomic_DNA"/>
</dbReference>
<accession>A0A379YTX5</accession>
<evidence type="ECO:0000313" key="1">
    <source>
        <dbReference type="EMBL" id="SUI50216.1"/>
    </source>
</evidence>
<dbReference type="Proteomes" id="UP000255529">
    <property type="component" value="Unassembled WGS sequence"/>
</dbReference>
<proteinExistence type="predicted"/>
<sequence length="605" mass="66995">MIDELQASKSCYFYRQRAPITTVAITTLFRAIRKAQTSPSNNLFSFIRQSHGASIWSALCFQFDKTPAFLPGTEDVIDRVTGYLLIVEHRDYVAIFKSQIDVPADFAKRHLQRIGAQDVDRGLTSKDSVFARVRLRHMTLSRFALRSKTLEGENLQNNVGMASSARFAPLGYSFTEVDEHFSTTPRTGRISLRADRAGYLELVDYACRIIDRLHPRPGRPSSSPFLAAFARPLELSDLKASPTQFAVDTAILGQAIFDDKIIRLVKRDGRSYRELPKAEVDPILAELTNILCVAKNATGKLLLSQSTTGVEVGEIAINKTRIALKRLTLPLLADVYVEDTQFALGADDDRAPLKQFIDKQDTFIVLFDQPRFAYLDGSLYQDDSLVNGGTQFLGYLFGNAELATVTDEKGTFTAAHRTFDPDSTFGAVLSTIAPEDDVIVCDDLGDEWADFVGFRTDPASPRVTFYHAKHGELTLGAGAFHISVSQAIKNLGNLTLPAPAMSKKFARWGLLYINNRVKTSIHRTCRGTPADSKTAVEFCRNAPHTFKRVAIVTSSLSKAAVEQTFKDIEAGHTASPYFVQLYWLLSSFFAACTEVGAFGCVICQE</sequence>
<reference evidence="1 2" key="1">
    <citation type="submission" date="2018-06" db="EMBL/GenBank/DDBJ databases">
        <authorList>
            <consortium name="Pathogen Informatics"/>
            <person name="Doyle S."/>
        </authorList>
    </citation>
    <scope>NUCLEOTIDE SEQUENCE [LARGE SCALE GENOMIC DNA]</scope>
    <source>
        <strain evidence="1 2">NCTC11544</strain>
    </source>
</reference>
<evidence type="ECO:0000313" key="2">
    <source>
        <dbReference type="Proteomes" id="UP000255529"/>
    </source>
</evidence>